<dbReference type="EMBL" id="BAAAUG010000111">
    <property type="protein sequence ID" value="GAA3126628.1"/>
    <property type="molecule type" value="Genomic_DNA"/>
</dbReference>
<accession>A0ABP6MZI2</accession>
<gene>
    <name evidence="1" type="ORF">GCM10010449_54960</name>
</gene>
<dbReference type="Proteomes" id="UP001501637">
    <property type="component" value="Unassembled WGS sequence"/>
</dbReference>
<sequence>MRVGATAVDAVTVGDAPGEGSLDEMSACVASTVAKVHSRNAWGFRPCPGYTGGSAVRPRAGITPRRFSDSNRWPPV</sequence>
<evidence type="ECO:0000313" key="1">
    <source>
        <dbReference type="EMBL" id="GAA3126628.1"/>
    </source>
</evidence>
<evidence type="ECO:0000313" key="2">
    <source>
        <dbReference type="Proteomes" id="UP001501637"/>
    </source>
</evidence>
<comment type="caution">
    <text evidence="1">The sequence shown here is derived from an EMBL/GenBank/DDBJ whole genome shotgun (WGS) entry which is preliminary data.</text>
</comment>
<reference evidence="2" key="1">
    <citation type="journal article" date="2019" name="Int. J. Syst. Evol. Microbiol.">
        <title>The Global Catalogue of Microorganisms (GCM) 10K type strain sequencing project: providing services to taxonomists for standard genome sequencing and annotation.</title>
        <authorList>
            <consortium name="The Broad Institute Genomics Platform"/>
            <consortium name="The Broad Institute Genome Sequencing Center for Infectious Disease"/>
            <person name="Wu L."/>
            <person name="Ma J."/>
        </authorList>
    </citation>
    <scope>NUCLEOTIDE SEQUENCE [LARGE SCALE GENOMIC DNA]</scope>
    <source>
        <strain evidence="2">JCM 9092</strain>
    </source>
</reference>
<organism evidence="1 2">
    <name type="scientific">Streptomyces rectiviolaceus</name>
    <dbReference type="NCBI Taxonomy" id="332591"/>
    <lineage>
        <taxon>Bacteria</taxon>
        <taxon>Bacillati</taxon>
        <taxon>Actinomycetota</taxon>
        <taxon>Actinomycetes</taxon>
        <taxon>Kitasatosporales</taxon>
        <taxon>Streptomycetaceae</taxon>
        <taxon>Streptomyces</taxon>
    </lineage>
</organism>
<proteinExistence type="predicted"/>
<name>A0ABP6MZI2_9ACTN</name>
<keyword evidence="2" id="KW-1185">Reference proteome</keyword>
<protein>
    <submittedName>
        <fullName evidence="1">Uncharacterized protein</fullName>
    </submittedName>
</protein>